<proteinExistence type="predicted"/>
<organism evidence="1 2">
    <name type="scientific">Rhabditophanes sp. KR3021</name>
    <dbReference type="NCBI Taxonomy" id="114890"/>
    <lineage>
        <taxon>Eukaryota</taxon>
        <taxon>Metazoa</taxon>
        <taxon>Ecdysozoa</taxon>
        <taxon>Nematoda</taxon>
        <taxon>Chromadorea</taxon>
        <taxon>Rhabditida</taxon>
        <taxon>Tylenchina</taxon>
        <taxon>Panagrolaimomorpha</taxon>
        <taxon>Strongyloidoidea</taxon>
        <taxon>Alloionematidae</taxon>
        <taxon>Rhabditophanes</taxon>
    </lineage>
</organism>
<accession>A0AC35UFQ6</accession>
<evidence type="ECO:0000313" key="2">
    <source>
        <dbReference type="WBParaSite" id="RSKR_0001131400.1"/>
    </source>
</evidence>
<reference evidence="2" key="1">
    <citation type="submission" date="2016-11" db="UniProtKB">
        <authorList>
            <consortium name="WormBaseParasite"/>
        </authorList>
    </citation>
    <scope>IDENTIFICATION</scope>
    <source>
        <strain evidence="2">KR3021</strain>
    </source>
</reference>
<dbReference type="Proteomes" id="UP000095286">
    <property type="component" value="Unplaced"/>
</dbReference>
<evidence type="ECO:0000313" key="1">
    <source>
        <dbReference type="Proteomes" id="UP000095286"/>
    </source>
</evidence>
<name>A0AC35UFQ6_9BILA</name>
<sequence length="238" mass="27008">MNKAVNKENSNSDDRFVCAKDRESKRTQKVIANDKLNGSSKDSSSDKSHQKGLKKRVSKKKVKTHRDRHVNTLAETLKTVTQKPLSVSSTARSNSLENKKSVKRRISTKVDKQSIRKNKKSLRDDSRSSDSFCETAKSILSQTEDALNNIRRMVTPCLTAKYAESDDIITERHYSLNKPICTDNLDEEITVLMSDNQGNDIKINISFMLKAFKNQGGNQFNTEGIYVGRKLTWDNCEE</sequence>
<protein>
    <submittedName>
        <fullName evidence="2">Protein kinase domain-containing protein</fullName>
    </submittedName>
</protein>
<dbReference type="WBParaSite" id="RSKR_0001131400.1">
    <property type="protein sequence ID" value="RSKR_0001131400.1"/>
    <property type="gene ID" value="RSKR_0001131400"/>
</dbReference>